<accession>A0A3B4ZAX4</accession>
<protein>
    <recommendedName>
        <fullName evidence="1">Ig-like domain-containing protein</fullName>
    </recommendedName>
</protein>
<feature type="domain" description="Ig-like" evidence="1">
    <location>
        <begin position="14"/>
        <end position="125"/>
    </location>
</feature>
<reference evidence="2" key="1">
    <citation type="submission" date="2023-09" db="UniProtKB">
        <authorList>
            <consortium name="Ensembl"/>
        </authorList>
    </citation>
    <scope>IDENTIFICATION</scope>
</reference>
<dbReference type="Gene3D" id="2.60.40.10">
    <property type="entry name" value="Immunoglobulins"/>
    <property type="match status" value="1"/>
</dbReference>
<dbReference type="Ensembl" id="ENSSPAT00000004658.1">
    <property type="protein sequence ID" value="ENSSPAP00000004566.1"/>
    <property type="gene ID" value="ENSSPAG00000003538.1"/>
</dbReference>
<name>A0A3B4ZAX4_9TELE</name>
<dbReference type="InterPro" id="IPR036179">
    <property type="entry name" value="Ig-like_dom_sf"/>
</dbReference>
<proteinExistence type="predicted"/>
<dbReference type="SUPFAM" id="SSF48726">
    <property type="entry name" value="Immunoglobulin"/>
    <property type="match status" value="1"/>
</dbReference>
<dbReference type="AlphaFoldDB" id="A0A3B4ZAX4"/>
<dbReference type="InterPro" id="IPR007110">
    <property type="entry name" value="Ig-like_dom"/>
</dbReference>
<dbReference type="GeneTree" id="ENSGT01030000234530"/>
<dbReference type="STRING" id="144197.ENSSPAP00000004566"/>
<organism evidence="2">
    <name type="scientific">Stegastes partitus</name>
    <name type="common">bicolor damselfish</name>
    <dbReference type="NCBI Taxonomy" id="144197"/>
    <lineage>
        <taxon>Eukaryota</taxon>
        <taxon>Metazoa</taxon>
        <taxon>Chordata</taxon>
        <taxon>Craniata</taxon>
        <taxon>Vertebrata</taxon>
        <taxon>Euteleostomi</taxon>
        <taxon>Actinopterygii</taxon>
        <taxon>Neopterygii</taxon>
        <taxon>Teleostei</taxon>
        <taxon>Neoteleostei</taxon>
        <taxon>Acanthomorphata</taxon>
        <taxon>Ovalentaria</taxon>
        <taxon>Pomacentridae</taxon>
        <taxon>Stegastes</taxon>
    </lineage>
</organism>
<sequence>THPTWLYGIFSSSPNYTVVQQTTESDSDHPGEPETLQCSVLSDSENKTCSGDLSVFWFRTGSDKSHPDIIYTDGNRHDGCEKRSDNQKSCVYHFSKTFSSSDAGTYYCAVATCGQILFGNGTTLTNGMILSDGRRLFSRVALYMTWFIHHSHKCICPVQPQIIPDPPPCFTVRTRQSGLKLAGVGIN</sequence>
<dbReference type="InterPro" id="IPR013783">
    <property type="entry name" value="Ig-like_fold"/>
</dbReference>
<evidence type="ECO:0000313" key="2">
    <source>
        <dbReference type="Ensembl" id="ENSSPAP00000004566.1"/>
    </source>
</evidence>
<evidence type="ECO:0000259" key="1">
    <source>
        <dbReference type="PROSITE" id="PS50835"/>
    </source>
</evidence>
<dbReference type="CDD" id="cd00099">
    <property type="entry name" value="IgV"/>
    <property type="match status" value="1"/>
</dbReference>
<dbReference type="PROSITE" id="PS50835">
    <property type="entry name" value="IG_LIKE"/>
    <property type="match status" value="1"/>
</dbReference>